<dbReference type="Pfam" id="PF00512">
    <property type="entry name" value="HisKA"/>
    <property type="match status" value="1"/>
</dbReference>
<dbReference type="Pfam" id="PF02518">
    <property type="entry name" value="HATPase_c"/>
    <property type="match status" value="1"/>
</dbReference>
<dbReference type="InterPro" id="IPR004358">
    <property type="entry name" value="Sig_transdc_His_kin-like_C"/>
</dbReference>
<dbReference type="SUPFAM" id="SSF55874">
    <property type="entry name" value="ATPase domain of HSP90 chaperone/DNA topoisomerase II/histidine kinase"/>
    <property type="match status" value="1"/>
</dbReference>
<feature type="domain" description="HAMP" evidence="11">
    <location>
        <begin position="197"/>
        <end position="249"/>
    </location>
</feature>
<comment type="subcellular location">
    <subcellularLocation>
        <location evidence="2">Membrane</location>
    </subcellularLocation>
</comment>
<evidence type="ECO:0000256" key="9">
    <source>
        <dbReference type="SAM" id="Phobius"/>
    </source>
</evidence>
<dbReference type="InterPro" id="IPR005467">
    <property type="entry name" value="His_kinase_dom"/>
</dbReference>
<dbReference type="InterPro" id="IPR036890">
    <property type="entry name" value="HATPase_C_sf"/>
</dbReference>
<dbReference type="SMART" id="SM00304">
    <property type="entry name" value="HAMP"/>
    <property type="match status" value="1"/>
</dbReference>
<evidence type="ECO:0000256" key="2">
    <source>
        <dbReference type="ARBA" id="ARBA00004370"/>
    </source>
</evidence>
<evidence type="ECO:0000313" key="13">
    <source>
        <dbReference type="Proteomes" id="UP000001351"/>
    </source>
</evidence>
<dbReference type="eggNOG" id="COG2205">
    <property type="taxonomic scope" value="Bacteria"/>
</dbReference>
<dbReference type="GO" id="GO:0016020">
    <property type="term" value="C:membrane"/>
    <property type="evidence" value="ECO:0007669"/>
    <property type="project" value="UniProtKB-SubCell"/>
</dbReference>
<dbReference type="SMART" id="SM00387">
    <property type="entry name" value="HATPase_c"/>
    <property type="match status" value="1"/>
</dbReference>
<dbReference type="SUPFAM" id="SSF47384">
    <property type="entry name" value="Homodimeric domain of signal transducing histidine kinase"/>
    <property type="match status" value="1"/>
</dbReference>
<evidence type="ECO:0000259" key="10">
    <source>
        <dbReference type="PROSITE" id="PS50109"/>
    </source>
</evidence>
<evidence type="ECO:0000256" key="6">
    <source>
        <dbReference type="ARBA" id="ARBA00022777"/>
    </source>
</evidence>
<keyword evidence="5" id="KW-0808">Transferase</keyword>
<dbReference type="Gene3D" id="6.10.340.10">
    <property type="match status" value="1"/>
</dbReference>
<dbReference type="GO" id="GO:0000155">
    <property type="term" value="F:phosphorelay sensor kinase activity"/>
    <property type="evidence" value="ECO:0007669"/>
    <property type="project" value="InterPro"/>
</dbReference>
<comment type="catalytic activity">
    <reaction evidence="1">
        <text>ATP + protein L-histidine = ADP + protein N-phospho-L-histidine.</text>
        <dbReference type="EC" id="2.7.13.3"/>
    </reaction>
</comment>
<organism evidence="12 13">
    <name type="scientific">Stigmatella aurantiaca (strain DW4/3-1)</name>
    <dbReference type="NCBI Taxonomy" id="378806"/>
    <lineage>
        <taxon>Bacteria</taxon>
        <taxon>Pseudomonadati</taxon>
        <taxon>Myxococcota</taxon>
        <taxon>Myxococcia</taxon>
        <taxon>Myxococcales</taxon>
        <taxon>Cystobacterineae</taxon>
        <taxon>Archangiaceae</taxon>
        <taxon>Stigmatella</taxon>
    </lineage>
</organism>
<keyword evidence="9" id="KW-1133">Transmembrane helix</keyword>
<accession>E3FH80</accession>
<dbReference type="InterPro" id="IPR036097">
    <property type="entry name" value="HisK_dim/P_sf"/>
</dbReference>
<evidence type="ECO:0000256" key="1">
    <source>
        <dbReference type="ARBA" id="ARBA00000085"/>
    </source>
</evidence>
<evidence type="ECO:0000256" key="7">
    <source>
        <dbReference type="ARBA" id="ARBA00023012"/>
    </source>
</evidence>
<dbReference type="InterPro" id="IPR003594">
    <property type="entry name" value="HATPase_dom"/>
</dbReference>
<dbReference type="InterPro" id="IPR003661">
    <property type="entry name" value="HisK_dim/P_dom"/>
</dbReference>
<dbReference type="PROSITE" id="PS50885">
    <property type="entry name" value="HAMP"/>
    <property type="match status" value="1"/>
</dbReference>
<evidence type="ECO:0000256" key="8">
    <source>
        <dbReference type="SAM" id="MobiDB-lite"/>
    </source>
</evidence>
<dbReference type="PANTHER" id="PTHR43711">
    <property type="entry name" value="TWO-COMPONENT HISTIDINE KINASE"/>
    <property type="match status" value="1"/>
</dbReference>
<dbReference type="PANTHER" id="PTHR43711:SF1">
    <property type="entry name" value="HISTIDINE KINASE 1"/>
    <property type="match status" value="1"/>
</dbReference>
<keyword evidence="7" id="KW-0902">Two-component regulatory system</keyword>
<protein>
    <recommendedName>
        <fullName evidence="3">histidine kinase</fullName>
        <ecNumber evidence="3">2.7.13.3</ecNumber>
    </recommendedName>
</protein>
<dbReference type="Pfam" id="PF00672">
    <property type="entry name" value="HAMP"/>
    <property type="match status" value="1"/>
</dbReference>
<dbReference type="InterPro" id="IPR003660">
    <property type="entry name" value="HAMP_dom"/>
</dbReference>
<dbReference type="Gene3D" id="1.10.287.130">
    <property type="match status" value="1"/>
</dbReference>
<name>E3FH80_STIAD</name>
<feature type="domain" description="Histidine kinase" evidence="10">
    <location>
        <begin position="257"/>
        <end position="473"/>
    </location>
</feature>
<keyword evidence="4" id="KW-0597">Phosphoprotein</keyword>
<dbReference type="eggNOG" id="COG3850">
    <property type="taxonomic scope" value="Bacteria"/>
</dbReference>
<feature type="transmembrane region" description="Helical" evidence="9">
    <location>
        <begin position="175"/>
        <end position="195"/>
    </location>
</feature>
<evidence type="ECO:0000256" key="5">
    <source>
        <dbReference type="ARBA" id="ARBA00022679"/>
    </source>
</evidence>
<dbReference type="AlphaFoldDB" id="E3FH80"/>
<dbReference type="STRING" id="378806.STAUR_7541"/>
<dbReference type="Gene3D" id="3.30.565.10">
    <property type="entry name" value="Histidine kinase-like ATPase, C-terminal domain"/>
    <property type="match status" value="1"/>
</dbReference>
<dbReference type="EMBL" id="CP002271">
    <property type="protein sequence ID" value="ADO75296.1"/>
    <property type="molecule type" value="Genomic_DNA"/>
</dbReference>
<gene>
    <name evidence="12" type="ordered locus">STAUR_7541</name>
</gene>
<keyword evidence="9" id="KW-0472">Membrane</keyword>
<sequence>MSRVMSLRGLLTTIAGVLLVLASLIAAALIIITSRMERNNGQLWQAVESVRAVEQLEIALLLHNREQRLLALTGHPAHAQAMQRAEEELHYWLKQAGVFVGSPAEMVIVNEVTAGVENYLRRAAEHQSRPGDLLSDGPELITQALNSSEALIEVNFADARAVANETDRWDALANLLGLGLIAAMAIGLGLGLWTVRRSLYHPLLSIRDALVRFRPGTSPEVAPEVGPLELREIAHEFNQMAERLKRQREVQLSFIAGVAHDLRNPLGALKLGASTMRPGQPLPAEEKIRERFTLIVRQVERLERMVEDLLDTARIEAGRLELRLERYDLRGLVHEAVALHQGLSPAHELVSQLPEKAVSVQCDPTRISQVLNNLLSNAIKYSPEGGLVSVELQTTGGEAQVTVRDSGVGIPSTERESIFEPFRRSTSNRDTIPGVGLGLSVARRIIEAHGGRIAVESTPGVGSTFHFHLPLPGGAPSGSGGAPPERPYGAQ</sequence>
<proteinExistence type="predicted"/>
<dbReference type="PRINTS" id="PR00344">
    <property type="entry name" value="BCTRLSENSOR"/>
</dbReference>
<dbReference type="Proteomes" id="UP000001351">
    <property type="component" value="Chromosome"/>
</dbReference>
<evidence type="ECO:0000259" key="11">
    <source>
        <dbReference type="PROSITE" id="PS50885"/>
    </source>
</evidence>
<dbReference type="PROSITE" id="PS50109">
    <property type="entry name" value="HIS_KIN"/>
    <property type="match status" value="1"/>
</dbReference>
<dbReference type="InterPro" id="IPR050736">
    <property type="entry name" value="Sensor_HK_Regulatory"/>
</dbReference>
<dbReference type="EC" id="2.7.13.3" evidence="3"/>
<keyword evidence="9" id="KW-0812">Transmembrane</keyword>
<dbReference type="FunFam" id="3.30.565.10:FF:000006">
    <property type="entry name" value="Sensor histidine kinase WalK"/>
    <property type="match status" value="1"/>
</dbReference>
<dbReference type="SMART" id="SM00388">
    <property type="entry name" value="HisKA"/>
    <property type="match status" value="1"/>
</dbReference>
<dbReference type="KEGG" id="sur:STAUR_7541"/>
<evidence type="ECO:0000256" key="4">
    <source>
        <dbReference type="ARBA" id="ARBA00022553"/>
    </source>
</evidence>
<dbReference type="CDD" id="cd00082">
    <property type="entry name" value="HisKA"/>
    <property type="match status" value="1"/>
</dbReference>
<dbReference type="CDD" id="cd00075">
    <property type="entry name" value="HATPase"/>
    <property type="match status" value="1"/>
</dbReference>
<evidence type="ECO:0000256" key="3">
    <source>
        <dbReference type="ARBA" id="ARBA00012438"/>
    </source>
</evidence>
<evidence type="ECO:0000313" key="12">
    <source>
        <dbReference type="EMBL" id="ADO75296.1"/>
    </source>
</evidence>
<feature type="region of interest" description="Disordered" evidence="8">
    <location>
        <begin position="469"/>
        <end position="491"/>
    </location>
</feature>
<dbReference type="HOGENOM" id="CLU_000445_89_6_7"/>
<keyword evidence="6" id="KW-0418">Kinase</keyword>
<reference evidence="12 13" key="1">
    <citation type="journal article" date="2011" name="Mol. Biol. Evol.">
        <title>Comparative genomic analysis of fruiting body formation in Myxococcales.</title>
        <authorList>
            <person name="Huntley S."/>
            <person name="Hamann N."/>
            <person name="Wegener-Feldbrugge S."/>
            <person name="Treuner-Lange A."/>
            <person name="Kube M."/>
            <person name="Reinhardt R."/>
            <person name="Klages S."/>
            <person name="Muller R."/>
            <person name="Ronning C.M."/>
            <person name="Nierman W.C."/>
            <person name="Sogaard-Andersen L."/>
        </authorList>
    </citation>
    <scope>NUCLEOTIDE SEQUENCE [LARGE SCALE GENOMIC DNA]</scope>
    <source>
        <strain evidence="12 13">DW4/3-1</strain>
    </source>
</reference>
<keyword evidence="13" id="KW-1185">Reference proteome</keyword>